<dbReference type="EMBL" id="CP066775">
    <property type="protein sequence ID" value="QQL49862.1"/>
    <property type="molecule type" value="Genomic_DNA"/>
</dbReference>
<protein>
    <submittedName>
        <fullName evidence="1">DUF4288 domain-containing protein</fullName>
    </submittedName>
</protein>
<accession>A0A6I4HVL3</accession>
<dbReference type="RefSeq" id="WP_157523430.1">
    <property type="nucleotide sequence ID" value="NZ_CP066775.1"/>
</dbReference>
<dbReference type="Pfam" id="PF14119">
    <property type="entry name" value="DUF4288"/>
    <property type="match status" value="1"/>
</dbReference>
<reference evidence="1 2" key="1">
    <citation type="submission" date="2020-12" db="EMBL/GenBank/DDBJ databases">
        <title>HMF7856_wgs.fasta genome submission.</title>
        <authorList>
            <person name="Kang H."/>
            <person name="Kim H."/>
            <person name="Joh K."/>
        </authorList>
    </citation>
    <scope>NUCLEOTIDE SEQUENCE [LARGE SCALE GENOMIC DNA]</scope>
    <source>
        <strain evidence="1 2">HMF7856</strain>
    </source>
</reference>
<gene>
    <name evidence="1" type="ORF">GO620_017115</name>
</gene>
<dbReference type="Proteomes" id="UP000429232">
    <property type="component" value="Chromosome"/>
</dbReference>
<evidence type="ECO:0000313" key="2">
    <source>
        <dbReference type="Proteomes" id="UP000429232"/>
    </source>
</evidence>
<name>A0A6I4HVL3_9SPHI</name>
<proteinExistence type="predicted"/>
<dbReference type="KEGG" id="mgik:GO620_017115"/>
<dbReference type="InterPro" id="IPR025630">
    <property type="entry name" value="DUF4288"/>
</dbReference>
<keyword evidence="2" id="KW-1185">Reference proteome</keyword>
<organism evidence="1 2">
    <name type="scientific">Mucilaginibacter ginkgonis</name>
    <dbReference type="NCBI Taxonomy" id="2682091"/>
    <lineage>
        <taxon>Bacteria</taxon>
        <taxon>Pseudomonadati</taxon>
        <taxon>Bacteroidota</taxon>
        <taxon>Sphingobacteriia</taxon>
        <taxon>Sphingobacteriales</taxon>
        <taxon>Sphingobacteriaceae</taxon>
        <taxon>Mucilaginibacter</taxon>
    </lineage>
</organism>
<dbReference type="AlphaFoldDB" id="A0A6I4HVL3"/>
<sequence>MNWYVVKIIFRIISNENGRRAQFDEQLRLVKAASKYMAFEKAGRLGRSVELQYLNNSYNQVKWQFVNVAEVNELNALEDGTELYCNIHEAPNADVYEGWTNHKAALISLDN</sequence>
<evidence type="ECO:0000313" key="1">
    <source>
        <dbReference type="EMBL" id="QQL49862.1"/>
    </source>
</evidence>